<evidence type="ECO:0000259" key="2">
    <source>
        <dbReference type="Pfam" id="PF08669"/>
    </source>
</evidence>
<dbReference type="PANTHER" id="PTHR43757">
    <property type="entry name" value="AMINOMETHYLTRANSFERASE"/>
    <property type="match status" value="1"/>
</dbReference>
<dbReference type="Gene3D" id="3.30.70.1400">
    <property type="entry name" value="Aminomethyltransferase beta-barrel domains"/>
    <property type="match status" value="1"/>
</dbReference>
<feature type="non-terminal residue" evidence="3">
    <location>
        <position position="1"/>
    </location>
</feature>
<proteinExistence type="predicted"/>
<accession>A0A382EXS5</accession>
<sequence length="245" mass="26769">VRDDEDVTIVDVTEDYGVLVLAGPFARHVLSTVTEQDLSNAAFPWLTGRKITLAAVNVIALRINYVGELGWELHVPMADLPFVYTAIWAAGEAYGIADFGVYALNSLRLEKGYKGWGADLTNEITMIEAQMERFIDWEKRDFLGRASTLQRKLDGIETELVYAEISPGDCDARGGEPVLSGSEVIGVTTSGGFGHATGKSLVFAYVPPAYSASNTVFDIEILGVRRRASVLAEPVWDPRNARLRG</sequence>
<dbReference type="InterPro" id="IPR028896">
    <property type="entry name" value="GcvT/YgfZ/DmdA"/>
</dbReference>
<dbReference type="InterPro" id="IPR013977">
    <property type="entry name" value="GcvT_C"/>
</dbReference>
<dbReference type="InterPro" id="IPR029043">
    <property type="entry name" value="GcvT/YgfZ_C"/>
</dbReference>
<dbReference type="PANTHER" id="PTHR43757:SF2">
    <property type="entry name" value="AMINOMETHYLTRANSFERASE, MITOCHONDRIAL"/>
    <property type="match status" value="1"/>
</dbReference>
<dbReference type="Pfam" id="PF01571">
    <property type="entry name" value="GCV_T"/>
    <property type="match status" value="1"/>
</dbReference>
<dbReference type="AlphaFoldDB" id="A0A382EXS5"/>
<dbReference type="EMBL" id="UINC01046926">
    <property type="protein sequence ID" value="SVB55546.1"/>
    <property type="molecule type" value="Genomic_DNA"/>
</dbReference>
<evidence type="ECO:0000259" key="1">
    <source>
        <dbReference type="Pfam" id="PF01571"/>
    </source>
</evidence>
<name>A0A382EXS5_9ZZZZ</name>
<organism evidence="3">
    <name type="scientific">marine metagenome</name>
    <dbReference type="NCBI Taxonomy" id="408172"/>
    <lineage>
        <taxon>unclassified sequences</taxon>
        <taxon>metagenomes</taxon>
        <taxon>ecological metagenomes</taxon>
    </lineage>
</organism>
<reference evidence="3" key="1">
    <citation type="submission" date="2018-05" db="EMBL/GenBank/DDBJ databases">
        <authorList>
            <person name="Lanie J.A."/>
            <person name="Ng W.-L."/>
            <person name="Kazmierczak K.M."/>
            <person name="Andrzejewski T.M."/>
            <person name="Davidsen T.M."/>
            <person name="Wayne K.J."/>
            <person name="Tettelin H."/>
            <person name="Glass J.I."/>
            <person name="Rusch D."/>
            <person name="Podicherti R."/>
            <person name="Tsui H.-C.T."/>
            <person name="Winkler M.E."/>
        </authorList>
    </citation>
    <scope>NUCLEOTIDE SEQUENCE</scope>
</reference>
<dbReference type="Pfam" id="PF08669">
    <property type="entry name" value="GCV_T_C"/>
    <property type="match status" value="1"/>
</dbReference>
<dbReference type="InterPro" id="IPR027266">
    <property type="entry name" value="TrmE/GcvT-like"/>
</dbReference>
<dbReference type="Gene3D" id="3.30.1360.120">
    <property type="entry name" value="Probable tRNA modification gtpase trme, domain 1"/>
    <property type="match status" value="1"/>
</dbReference>
<gene>
    <name evidence="3" type="ORF">METZ01_LOCUS208400</name>
</gene>
<dbReference type="PIRSF" id="PIRSF006487">
    <property type="entry name" value="GcvT"/>
    <property type="match status" value="1"/>
</dbReference>
<dbReference type="Gene3D" id="2.40.30.110">
    <property type="entry name" value="Aminomethyltransferase beta-barrel domains"/>
    <property type="match status" value="1"/>
</dbReference>
<dbReference type="InterPro" id="IPR006222">
    <property type="entry name" value="GCVT_N"/>
</dbReference>
<protein>
    <recommendedName>
        <fullName evidence="4">Glycine cleavage T-protein C-terminal barrel domain-containing protein</fullName>
    </recommendedName>
</protein>
<dbReference type="SUPFAM" id="SSF101790">
    <property type="entry name" value="Aminomethyltransferase beta-barrel domain"/>
    <property type="match status" value="1"/>
</dbReference>
<feature type="domain" description="Aminomethyltransferase C-terminal" evidence="2">
    <location>
        <begin position="160"/>
        <end position="237"/>
    </location>
</feature>
<evidence type="ECO:0008006" key="4">
    <source>
        <dbReference type="Google" id="ProtNLM"/>
    </source>
</evidence>
<feature type="domain" description="GCVT N-terminal" evidence="1">
    <location>
        <begin position="5"/>
        <end position="139"/>
    </location>
</feature>
<dbReference type="SUPFAM" id="SSF103025">
    <property type="entry name" value="Folate-binding domain"/>
    <property type="match status" value="1"/>
</dbReference>
<dbReference type="GO" id="GO:0005739">
    <property type="term" value="C:mitochondrion"/>
    <property type="evidence" value="ECO:0007669"/>
    <property type="project" value="TreeGrafter"/>
</dbReference>
<evidence type="ECO:0000313" key="3">
    <source>
        <dbReference type="EMBL" id="SVB55546.1"/>
    </source>
</evidence>